<dbReference type="RefSeq" id="WP_159432971.1">
    <property type="nucleotide sequence ID" value="NZ_FOMJ01000001.1"/>
</dbReference>
<proteinExistence type="predicted"/>
<dbReference type="InterPro" id="IPR021634">
    <property type="entry name" value="DUF3240"/>
</dbReference>
<dbReference type="Gene3D" id="3.30.70.120">
    <property type="match status" value="1"/>
</dbReference>
<reference evidence="1 2" key="1">
    <citation type="submission" date="2016-10" db="EMBL/GenBank/DDBJ databases">
        <authorList>
            <person name="de Groot N.N."/>
        </authorList>
    </citation>
    <scope>NUCLEOTIDE SEQUENCE [LARGE SCALE GENOMIC DNA]</scope>
    <source>
        <strain evidence="1 2">HL3</strain>
    </source>
</reference>
<accession>A0A1I1NHP5</accession>
<sequence>MSDNQILTILIPPEVREDLTDWLLGIDPELTFTTQVVEYHGAEPSALKTAEQVTGRQGRLRVEVQAGSERLSAMLEKLRGDFPASGWPYWIQDIADRGRL</sequence>
<dbReference type="AlphaFoldDB" id="A0A1I1NHP5"/>
<keyword evidence="2" id="KW-1185">Reference proteome</keyword>
<dbReference type="EMBL" id="FOMJ01000001">
    <property type="protein sequence ID" value="SFC93260.1"/>
    <property type="molecule type" value="Genomic_DNA"/>
</dbReference>
<name>A0A1I1NHP5_9GAMM</name>
<organism evidence="1 2">
    <name type="scientific">Thiohalospira halophila DSM 15071</name>
    <dbReference type="NCBI Taxonomy" id="1123397"/>
    <lineage>
        <taxon>Bacteria</taxon>
        <taxon>Pseudomonadati</taxon>
        <taxon>Pseudomonadota</taxon>
        <taxon>Gammaproteobacteria</taxon>
        <taxon>Thiohalospirales</taxon>
        <taxon>Thiohalospiraceae</taxon>
        <taxon>Thiohalospira</taxon>
    </lineage>
</organism>
<protein>
    <recommendedName>
        <fullName evidence="3">DUF3240 domain-containing protein</fullName>
    </recommendedName>
</protein>
<dbReference type="Proteomes" id="UP000198611">
    <property type="component" value="Unassembled WGS sequence"/>
</dbReference>
<evidence type="ECO:0000313" key="2">
    <source>
        <dbReference type="Proteomes" id="UP000198611"/>
    </source>
</evidence>
<dbReference type="STRING" id="1123397.SAMN05660831_00133"/>
<gene>
    <name evidence="1" type="ORF">SAMN05660831_00133</name>
</gene>
<dbReference type="InterPro" id="IPR015867">
    <property type="entry name" value="N-reg_PII/ATP_PRibTrfase_C"/>
</dbReference>
<evidence type="ECO:0000313" key="1">
    <source>
        <dbReference type="EMBL" id="SFC93260.1"/>
    </source>
</evidence>
<dbReference type="Pfam" id="PF11582">
    <property type="entry name" value="DUF3240"/>
    <property type="match status" value="1"/>
</dbReference>
<evidence type="ECO:0008006" key="3">
    <source>
        <dbReference type="Google" id="ProtNLM"/>
    </source>
</evidence>
<dbReference type="OrthoDB" id="8537254at2"/>